<protein>
    <recommendedName>
        <fullName evidence="1">Replication-associated protein ORF2/G2P domain-containing protein</fullName>
    </recommendedName>
</protein>
<dbReference type="Pfam" id="PF23343">
    <property type="entry name" value="REP_ORF2-G2P"/>
    <property type="match status" value="1"/>
</dbReference>
<reference evidence="2 3" key="1">
    <citation type="submission" date="2022-06" db="EMBL/GenBank/DDBJ databases">
        <title>Pseudarthrobacter sp. strain RMG13 Genome sequencing and assembly.</title>
        <authorList>
            <person name="Kim I."/>
        </authorList>
    </citation>
    <scope>NUCLEOTIDE SEQUENCE [LARGE SCALE GENOMIC DNA]</scope>
    <source>
        <strain evidence="2 3">RMG13</strain>
    </source>
</reference>
<sequence>MSTTAVDTSLGRLIAADAGWFFSLYPDAGEGGGGFRSSYKRNRAFVAKGSAADPERAATEAGRRAGSKLRRYCAANRLNRLGTLTYAGTGCHDPKELRAHLGAFFRDLRLGLGGDPLPYAWVPEWHKTDHGLHAHFAVGRYIHRRLIKEAWGRGHVHIKLLGDLPVGSGALSEARKAAGYLSKYVSKSFTEPGSQVFGLHRYDVAQGFQPVKLALSGYSPADVLAQASDFLDGPPVTQWSSASVEDWAGAPAIWAQWGA</sequence>
<dbReference type="EMBL" id="JANCLV010000004">
    <property type="protein sequence ID" value="MCP8999577.1"/>
    <property type="molecule type" value="Genomic_DNA"/>
</dbReference>
<accession>A0ABT1LMA8</accession>
<evidence type="ECO:0000313" key="2">
    <source>
        <dbReference type="EMBL" id="MCP8999577.1"/>
    </source>
</evidence>
<dbReference type="RefSeq" id="WP_254748983.1">
    <property type="nucleotide sequence ID" value="NZ_JANCLV010000004.1"/>
</dbReference>
<name>A0ABT1LMA8_9MICC</name>
<feature type="domain" description="Replication-associated protein ORF2/G2P" evidence="1">
    <location>
        <begin position="80"/>
        <end position="188"/>
    </location>
</feature>
<evidence type="ECO:0000259" key="1">
    <source>
        <dbReference type="Pfam" id="PF23343"/>
    </source>
</evidence>
<gene>
    <name evidence="2" type="ORF">NFC73_07500</name>
</gene>
<evidence type="ECO:0000313" key="3">
    <source>
        <dbReference type="Proteomes" id="UP001524318"/>
    </source>
</evidence>
<dbReference type="Proteomes" id="UP001524318">
    <property type="component" value="Unassembled WGS sequence"/>
</dbReference>
<organism evidence="2 3">
    <name type="scientific">Pseudarthrobacter humi</name>
    <dbReference type="NCBI Taxonomy" id="2952523"/>
    <lineage>
        <taxon>Bacteria</taxon>
        <taxon>Bacillati</taxon>
        <taxon>Actinomycetota</taxon>
        <taxon>Actinomycetes</taxon>
        <taxon>Micrococcales</taxon>
        <taxon>Micrococcaceae</taxon>
        <taxon>Pseudarthrobacter</taxon>
    </lineage>
</organism>
<keyword evidence="3" id="KW-1185">Reference proteome</keyword>
<comment type="caution">
    <text evidence="2">The sequence shown here is derived from an EMBL/GenBank/DDBJ whole genome shotgun (WGS) entry which is preliminary data.</text>
</comment>
<proteinExistence type="predicted"/>
<dbReference type="InterPro" id="IPR056906">
    <property type="entry name" value="ORF2/G2P_dom"/>
</dbReference>